<comment type="caution">
    <text evidence="2">The sequence shown here is derived from an EMBL/GenBank/DDBJ whole genome shotgun (WGS) entry which is preliminary data.</text>
</comment>
<accession>A0A2N8RBS5</accession>
<protein>
    <submittedName>
        <fullName evidence="2">Anti-sigma F factor</fullName>
    </submittedName>
</protein>
<feature type="transmembrane region" description="Helical" evidence="1">
    <location>
        <begin position="59"/>
        <end position="79"/>
    </location>
</feature>
<gene>
    <name evidence="2" type="ORF">CXK99_16450</name>
</gene>
<dbReference type="Proteomes" id="UP000236003">
    <property type="component" value="Unassembled WGS sequence"/>
</dbReference>
<evidence type="ECO:0000313" key="3">
    <source>
        <dbReference type="Proteomes" id="UP000236003"/>
    </source>
</evidence>
<keyword evidence="1" id="KW-1133">Transmembrane helix</keyword>
<evidence type="ECO:0000256" key="1">
    <source>
        <dbReference type="SAM" id="Phobius"/>
    </source>
</evidence>
<dbReference type="Pfam" id="PF06532">
    <property type="entry name" value="NrsF"/>
    <property type="match status" value="1"/>
</dbReference>
<evidence type="ECO:0000313" key="2">
    <source>
        <dbReference type="EMBL" id="PNF58539.1"/>
    </source>
</evidence>
<dbReference type="InterPro" id="IPR009495">
    <property type="entry name" value="NrsF"/>
</dbReference>
<dbReference type="EMBL" id="POUM01000014">
    <property type="protein sequence ID" value="PNF58539.1"/>
    <property type="molecule type" value="Genomic_DNA"/>
</dbReference>
<keyword evidence="1" id="KW-0472">Membrane</keyword>
<name>A0A2N8RBS5_STUST</name>
<proteinExistence type="predicted"/>
<feature type="transmembrane region" description="Helical" evidence="1">
    <location>
        <begin position="91"/>
        <end position="111"/>
    </location>
</feature>
<dbReference type="AlphaFoldDB" id="A0A2N8RBS5"/>
<sequence length="213" mass="22492">MKTDDLIALLANEVVPVDRHVVAKRFAISLLCGLAGALLLIVTAYGIRADLAVIATTPLFWAKLALPATLLAGALLLTTRMARPGTQVGRTWVLLAAPAVIVWIAALAILITAPADARMPLLLGNTWRECLANIALLSIPAFIAAFWALRGLAPTRPRLAGGAAGLLAGSIAALAYSLHCPEMAVPFWALWYLLGMLLPGVLGALLGPRLLRW</sequence>
<feature type="transmembrane region" description="Helical" evidence="1">
    <location>
        <begin position="159"/>
        <end position="178"/>
    </location>
</feature>
<reference evidence="2 3" key="1">
    <citation type="submission" date="2018-01" db="EMBL/GenBank/DDBJ databases">
        <title>Denitrification phenotypes of diverse strains of Pseudomonas stutzeri.</title>
        <authorList>
            <person name="Milligan D.A."/>
            <person name="Bergaust L."/>
            <person name="Bakken L.R."/>
            <person name="Frostegard A."/>
        </authorList>
    </citation>
    <scope>NUCLEOTIDE SEQUENCE [LARGE SCALE GENOMIC DNA]</scope>
    <source>
        <strain evidence="2 3">CCUG 44592</strain>
    </source>
</reference>
<dbReference type="RefSeq" id="WP_102821194.1">
    <property type="nucleotide sequence ID" value="NZ_JAMOHR010000019.1"/>
</dbReference>
<feature type="transmembrane region" description="Helical" evidence="1">
    <location>
        <begin position="190"/>
        <end position="211"/>
    </location>
</feature>
<organism evidence="2 3">
    <name type="scientific">Stutzerimonas stutzeri</name>
    <name type="common">Pseudomonas stutzeri</name>
    <dbReference type="NCBI Taxonomy" id="316"/>
    <lineage>
        <taxon>Bacteria</taxon>
        <taxon>Pseudomonadati</taxon>
        <taxon>Pseudomonadota</taxon>
        <taxon>Gammaproteobacteria</taxon>
        <taxon>Pseudomonadales</taxon>
        <taxon>Pseudomonadaceae</taxon>
        <taxon>Stutzerimonas</taxon>
    </lineage>
</organism>
<keyword evidence="1" id="KW-0812">Transmembrane</keyword>
<feature type="transmembrane region" description="Helical" evidence="1">
    <location>
        <begin position="26"/>
        <end position="47"/>
    </location>
</feature>
<feature type="transmembrane region" description="Helical" evidence="1">
    <location>
        <begin position="131"/>
        <end position="152"/>
    </location>
</feature>